<keyword evidence="1" id="KW-0812">Transmembrane</keyword>
<keyword evidence="1" id="KW-1133">Transmembrane helix</keyword>
<dbReference type="InterPro" id="IPR029160">
    <property type="entry name" value="UQCC4"/>
</dbReference>
<name>A0ABD0L5D5_9CAEN</name>
<dbReference type="Proteomes" id="UP001519460">
    <property type="component" value="Unassembled WGS sequence"/>
</dbReference>
<evidence type="ECO:0000313" key="2">
    <source>
        <dbReference type="EMBL" id="KAK7494418.1"/>
    </source>
</evidence>
<gene>
    <name evidence="2" type="ORF">BaRGS_00014310</name>
</gene>
<proteinExistence type="predicted"/>
<dbReference type="AlphaFoldDB" id="A0ABD0L5D5"/>
<sequence length="163" mass="18587">MTSNGLLRIASQSCMLSKQPKLGRISTHTFTRQFMVGHQCCAGGRKETSEEGPIRFTGSKAASWSMTNAKIAPKLDAPWYQPISVALSLGVFLFYFLFLREENDLDIELNYTLFERVPGMEENQLKVAIDYNRMYGKDTTELERRLAEIQQNKQPKQEQGSLQ</sequence>
<evidence type="ECO:0000313" key="3">
    <source>
        <dbReference type="Proteomes" id="UP001519460"/>
    </source>
</evidence>
<dbReference type="EMBL" id="JACVVK020000083">
    <property type="protein sequence ID" value="KAK7494418.1"/>
    <property type="molecule type" value="Genomic_DNA"/>
</dbReference>
<keyword evidence="1" id="KW-0472">Membrane</keyword>
<feature type="transmembrane region" description="Helical" evidence="1">
    <location>
        <begin position="79"/>
        <end position="99"/>
    </location>
</feature>
<evidence type="ECO:0000256" key="1">
    <source>
        <dbReference type="SAM" id="Phobius"/>
    </source>
</evidence>
<dbReference type="Pfam" id="PF15013">
    <property type="entry name" value="CCSMST1"/>
    <property type="match status" value="1"/>
</dbReference>
<reference evidence="2 3" key="1">
    <citation type="journal article" date="2023" name="Sci. Data">
        <title>Genome assembly of the Korean intertidal mud-creeper Batillaria attramentaria.</title>
        <authorList>
            <person name="Patra A.K."/>
            <person name="Ho P.T."/>
            <person name="Jun S."/>
            <person name="Lee S.J."/>
            <person name="Kim Y."/>
            <person name="Won Y.J."/>
        </authorList>
    </citation>
    <scope>NUCLEOTIDE SEQUENCE [LARGE SCALE GENOMIC DNA]</scope>
    <source>
        <strain evidence="2">Wonlab-2016</strain>
    </source>
</reference>
<keyword evidence="3" id="KW-1185">Reference proteome</keyword>
<dbReference type="PANTHER" id="PTHR35268">
    <property type="entry name" value="PROTEIN CCSMST1"/>
    <property type="match status" value="1"/>
</dbReference>
<comment type="caution">
    <text evidence="2">The sequence shown here is derived from an EMBL/GenBank/DDBJ whole genome shotgun (WGS) entry which is preliminary data.</text>
</comment>
<protein>
    <submittedName>
        <fullName evidence="2">Uncharacterized protein</fullName>
    </submittedName>
</protein>
<dbReference type="PANTHER" id="PTHR35268:SF1">
    <property type="entry name" value="UBIQUINOL-CYTOCHROME-C REDUCTASE COMPLEX ASSEMBLY FACTOR 4"/>
    <property type="match status" value="1"/>
</dbReference>
<accession>A0ABD0L5D5</accession>
<organism evidence="2 3">
    <name type="scientific">Batillaria attramentaria</name>
    <dbReference type="NCBI Taxonomy" id="370345"/>
    <lineage>
        <taxon>Eukaryota</taxon>
        <taxon>Metazoa</taxon>
        <taxon>Spiralia</taxon>
        <taxon>Lophotrochozoa</taxon>
        <taxon>Mollusca</taxon>
        <taxon>Gastropoda</taxon>
        <taxon>Caenogastropoda</taxon>
        <taxon>Sorbeoconcha</taxon>
        <taxon>Cerithioidea</taxon>
        <taxon>Batillariidae</taxon>
        <taxon>Batillaria</taxon>
    </lineage>
</organism>